<dbReference type="Gene3D" id="3.40.640.10">
    <property type="entry name" value="Type I PLP-dependent aspartate aminotransferase-like (Major domain)"/>
    <property type="match status" value="1"/>
</dbReference>
<dbReference type="InterPro" id="IPR005814">
    <property type="entry name" value="Aminotrans_3"/>
</dbReference>
<accession>A0ABU5MXQ7</accession>
<dbReference type="PANTHER" id="PTHR11986">
    <property type="entry name" value="AMINOTRANSFERASE CLASS III"/>
    <property type="match status" value="1"/>
</dbReference>
<dbReference type="Proteomes" id="UP001290861">
    <property type="component" value="Unassembled WGS sequence"/>
</dbReference>
<keyword evidence="2 5" id="KW-0032">Aminotransferase</keyword>
<dbReference type="InterPro" id="IPR015424">
    <property type="entry name" value="PyrdxlP-dep_Trfase"/>
</dbReference>
<name>A0ABU5MXQ7_9BACT</name>
<evidence type="ECO:0000256" key="2">
    <source>
        <dbReference type="ARBA" id="ARBA00022576"/>
    </source>
</evidence>
<dbReference type="Gene3D" id="3.90.1150.10">
    <property type="entry name" value="Aspartate Aminotransferase, domain 1"/>
    <property type="match status" value="1"/>
</dbReference>
<comment type="caution">
    <text evidence="5">The sequence shown here is derived from an EMBL/GenBank/DDBJ whole genome shotgun (WGS) entry which is preliminary data.</text>
</comment>
<comment type="cofactor">
    <cofactor evidence="1">
        <name>pyridoxal 5'-phosphate</name>
        <dbReference type="ChEBI" id="CHEBI:597326"/>
    </cofactor>
</comment>
<keyword evidence="3 4" id="KW-0663">Pyridoxal phosphate</keyword>
<dbReference type="PROSITE" id="PS00600">
    <property type="entry name" value="AA_TRANSFER_CLASS_3"/>
    <property type="match status" value="1"/>
</dbReference>
<dbReference type="SUPFAM" id="SSF53383">
    <property type="entry name" value="PLP-dependent transferases"/>
    <property type="match status" value="1"/>
</dbReference>
<dbReference type="RefSeq" id="WP_322608763.1">
    <property type="nucleotide sequence ID" value="NZ_JARVCO010000010.1"/>
</dbReference>
<dbReference type="InterPro" id="IPR049704">
    <property type="entry name" value="Aminotrans_3_PPA_site"/>
</dbReference>
<dbReference type="Pfam" id="PF00202">
    <property type="entry name" value="Aminotran_3"/>
    <property type="match status" value="1"/>
</dbReference>
<proteinExistence type="inferred from homology"/>
<evidence type="ECO:0000313" key="5">
    <source>
        <dbReference type="EMBL" id="MDZ8118970.1"/>
    </source>
</evidence>
<dbReference type="PIRSF" id="PIRSF000521">
    <property type="entry name" value="Transaminase_4ab_Lys_Orn"/>
    <property type="match status" value="1"/>
</dbReference>
<sequence>MTELADYSDLSTVYSHATDHIITGGKGSELYTTEGKTLLDFTSGIGVNSTGHCHPRVIAAIKEQADKLIFAQINIVYNEPVAKLCAQLKRVMPEALDTYFFSNSGAEAVEGAVKLAKHASGKPNIIVLHGSFHGRTHLTMAMTTSKTVYRLKYPNLPAGIYVAPYPYAYASGRTEEEETAYALAELELLLSTQTAPEETAAIVVEPVLGEGGYLPASKGYLQGLRDLCDKHGIMMICDEVQTGFGRTGKMFAHTYDDVTPDIMTMAKGLGSGMPISGIAYKAELGKKWITGTHGGTYACNPMAAAAAAATIETLIDEKLVENAMERGAQLMAGLKALQKKYPCIGDVRGRGLMIGIELMDGERPDTALPGKILKEVYQRNLLLLSCGMRRNVLRCIPPLVVTEEEIERGLKIIEEALEAVACI</sequence>
<evidence type="ECO:0000256" key="3">
    <source>
        <dbReference type="ARBA" id="ARBA00022898"/>
    </source>
</evidence>
<organism evidence="5 6">
    <name type="scientific">Pontiella agarivorans</name>
    <dbReference type="NCBI Taxonomy" id="3038953"/>
    <lineage>
        <taxon>Bacteria</taxon>
        <taxon>Pseudomonadati</taxon>
        <taxon>Kiritimatiellota</taxon>
        <taxon>Kiritimatiellia</taxon>
        <taxon>Kiritimatiellales</taxon>
        <taxon>Pontiellaceae</taxon>
        <taxon>Pontiella</taxon>
    </lineage>
</organism>
<evidence type="ECO:0000256" key="4">
    <source>
        <dbReference type="RuleBase" id="RU003560"/>
    </source>
</evidence>
<keyword evidence="6" id="KW-1185">Reference proteome</keyword>
<gene>
    <name evidence="5" type="ORF">P9H32_10050</name>
</gene>
<dbReference type="GO" id="GO:0008483">
    <property type="term" value="F:transaminase activity"/>
    <property type="evidence" value="ECO:0007669"/>
    <property type="project" value="UniProtKB-KW"/>
</dbReference>
<dbReference type="EMBL" id="JARVCO010000010">
    <property type="protein sequence ID" value="MDZ8118970.1"/>
    <property type="molecule type" value="Genomic_DNA"/>
</dbReference>
<dbReference type="CDD" id="cd00610">
    <property type="entry name" value="OAT_like"/>
    <property type="match status" value="1"/>
</dbReference>
<keyword evidence="2 5" id="KW-0808">Transferase</keyword>
<reference evidence="5 6" key="1">
    <citation type="journal article" date="2024" name="Appl. Environ. Microbiol.">
        <title>Pontiella agarivorans sp. nov., a novel marine anaerobic bacterium capable of degrading macroalgal polysaccharides and fixing nitrogen.</title>
        <authorList>
            <person name="Liu N."/>
            <person name="Kivenson V."/>
            <person name="Peng X."/>
            <person name="Cui Z."/>
            <person name="Lankiewicz T.S."/>
            <person name="Gosselin K.M."/>
            <person name="English C.J."/>
            <person name="Blair E.M."/>
            <person name="O'Malley M.A."/>
            <person name="Valentine D.L."/>
        </authorList>
    </citation>
    <scope>NUCLEOTIDE SEQUENCE [LARGE SCALE GENOMIC DNA]</scope>
    <source>
        <strain evidence="5 6">NLcol2</strain>
    </source>
</reference>
<dbReference type="InterPro" id="IPR050103">
    <property type="entry name" value="Class-III_PLP-dep_AT"/>
</dbReference>
<dbReference type="InterPro" id="IPR015421">
    <property type="entry name" value="PyrdxlP-dep_Trfase_major"/>
</dbReference>
<dbReference type="InterPro" id="IPR015422">
    <property type="entry name" value="PyrdxlP-dep_Trfase_small"/>
</dbReference>
<protein>
    <submittedName>
        <fullName evidence="5">Aspartate aminotransferase family protein</fullName>
    </submittedName>
</protein>
<evidence type="ECO:0000256" key="1">
    <source>
        <dbReference type="ARBA" id="ARBA00001933"/>
    </source>
</evidence>
<comment type="similarity">
    <text evidence="4">Belongs to the class-III pyridoxal-phosphate-dependent aminotransferase family.</text>
</comment>
<evidence type="ECO:0000313" key="6">
    <source>
        <dbReference type="Proteomes" id="UP001290861"/>
    </source>
</evidence>